<protein>
    <recommendedName>
        <fullName evidence="3">DUF3253 domain-containing protein</fullName>
    </recommendedName>
</protein>
<dbReference type="InterPro" id="IPR021660">
    <property type="entry name" value="DUF3253"/>
</dbReference>
<dbReference type="Proteomes" id="UP000247409">
    <property type="component" value="Unassembled WGS sequence"/>
</dbReference>
<dbReference type="SUPFAM" id="SSF46785">
    <property type="entry name" value="Winged helix' DNA-binding domain"/>
    <property type="match status" value="1"/>
</dbReference>
<dbReference type="Pfam" id="PF11625">
    <property type="entry name" value="DUF3253"/>
    <property type="match status" value="1"/>
</dbReference>
<evidence type="ECO:0008006" key="3">
    <source>
        <dbReference type="Google" id="ProtNLM"/>
    </source>
</evidence>
<sequence length="101" mass="11565">MGESIVDRVKIGFLIENQLHSMLQSRGPQKSICPSDVVRSLDAQLSNGWREEMETIRSIAYRLAKEGKLSILQRGFVIPIDELYSLRGPIRLRLLNDTKRI</sequence>
<gene>
    <name evidence="1" type="ORF">BWQ96_06358</name>
</gene>
<organism evidence="1 2">
    <name type="scientific">Gracilariopsis chorda</name>
    <dbReference type="NCBI Taxonomy" id="448386"/>
    <lineage>
        <taxon>Eukaryota</taxon>
        <taxon>Rhodophyta</taxon>
        <taxon>Florideophyceae</taxon>
        <taxon>Rhodymeniophycidae</taxon>
        <taxon>Gracilariales</taxon>
        <taxon>Gracilariaceae</taxon>
        <taxon>Gracilariopsis</taxon>
    </lineage>
</organism>
<dbReference type="AlphaFoldDB" id="A0A2V3IP92"/>
<dbReference type="EMBL" id="NBIV01000108">
    <property type="protein sequence ID" value="PXF43892.1"/>
    <property type="molecule type" value="Genomic_DNA"/>
</dbReference>
<evidence type="ECO:0000313" key="1">
    <source>
        <dbReference type="EMBL" id="PXF43892.1"/>
    </source>
</evidence>
<keyword evidence="2" id="KW-1185">Reference proteome</keyword>
<proteinExistence type="predicted"/>
<evidence type="ECO:0000313" key="2">
    <source>
        <dbReference type="Proteomes" id="UP000247409"/>
    </source>
</evidence>
<dbReference type="InterPro" id="IPR036388">
    <property type="entry name" value="WH-like_DNA-bd_sf"/>
</dbReference>
<accession>A0A2V3IP92</accession>
<name>A0A2V3IP92_9FLOR</name>
<dbReference type="Gene3D" id="1.10.10.10">
    <property type="entry name" value="Winged helix-like DNA-binding domain superfamily/Winged helix DNA-binding domain"/>
    <property type="match status" value="1"/>
</dbReference>
<reference evidence="1 2" key="1">
    <citation type="journal article" date="2018" name="Mol. Biol. Evol.">
        <title>Analysis of the draft genome of the red seaweed Gracilariopsis chorda provides insights into genome size evolution in Rhodophyta.</title>
        <authorList>
            <person name="Lee J."/>
            <person name="Yang E.C."/>
            <person name="Graf L."/>
            <person name="Yang J.H."/>
            <person name="Qiu H."/>
            <person name="Zel Zion U."/>
            <person name="Chan C.X."/>
            <person name="Stephens T.G."/>
            <person name="Weber A.P.M."/>
            <person name="Boo G.H."/>
            <person name="Boo S.M."/>
            <person name="Kim K.M."/>
            <person name="Shin Y."/>
            <person name="Jung M."/>
            <person name="Lee S.J."/>
            <person name="Yim H.S."/>
            <person name="Lee J.H."/>
            <person name="Bhattacharya D."/>
            <person name="Yoon H.S."/>
        </authorList>
    </citation>
    <scope>NUCLEOTIDE SEQUENCE [LARGE SCALE GENOMIC DNA]</scope>
    <source>
        <strain evidence="1 2">SKKU-2015</strain>
        <tissue evidence="1">Whole body</tissue>
    </source>
</reference>
<dbReference type="InterPro" id="IPR036390">
    <property type="entry name" value="WH_DNA-bd_sf"/>
</dbReference>
<dbReference type="OrthoDB" id="2563170at2759"/>
<comment type="caution">
    <text evidence="1">The sequence shown here is derived from an EMBL/GenBank/DDBJ whole genome shotgun (WGS) entry which is preliminary data.</text>
</comment>